<protein>
    <recommendedName>
        <fullName evidence="4">ABC transporter permease</fullName>
    </recommendedName>
</protein>
<accession>A0ABU0RB81</accession>
<evidence type="ECO:0000313" key="2">
    <source>
        <dbReference type="EMBL" id="MDQ0895337.1"/>
    </source>
</evidence>
<dbReference type="Proteomes" id="UP001239083">
    <property type="component" value="Unassembled WGS sequence"/>
</dbReference>
<name>A0ABU0RB81_9MICO</name>
<organism evidence="2 3">
    <name type="scientific">Agromyces ramosus</name>
    <dbReference type="NCBI Taxonomy" id="33879"/>
    <lineage>
        <taxon>Bacteria</taxon>
        <taxon>Bacillati</taxon>
        <taxon>Actinomycetota</taxon>
        <taxon>Actinomycetes</taxon>
        <taxon>Micrococcales</taxon>
        <taxon>Microbacteriaceae</taxon>
        <taxon>Agromyces</taxon>
    </lineage>
</organism>
<evidence type="ECO:0000313" key="3">
    <source>
        <dbReference type="Proteomes" id="UP001239083"/>
    </source>
</evidence>
<feature type="transmembrane region" description="Helical" evidence="1">
    <location>
        <begin position="81"/>
        <end position="100"/>
    </location>
</feature>
<keyword evidence="1" id="KW-0472">Membrane</keyword>
<keyword evidence="3" id="KW-1185">Reference proteome</keyword>
<evidence type="ECO:0000256" key="1">
    <source>
        <dbReference type="SAM" id="Phobius"/>
    </source>
</evidence>
<proteinExistence type="predicted"/>
<dbReference type="EMBL" id="JAUSYY010000001">
    <property type="protein sequence ID" value="MDQ0895337.1"/>
    <property type="molecule type" value="Genomic_DNA"/>
</dbReference>
<reference evidence="2 3" key="1">
    <citation type="submission" date="2023-07" db="EMBL/GenBank/DDBJ databases">
        <title>Comparative genomics of wheat-associated soil bacteria to identify genetic determinants of phenazine resistance.</title>
        <authorList>
            <person name="Mouncey N."/>
        </authorList>
    </citation>
    <scope>NUCLEOTIDE SEQUENCE [LARGE SCALE GENOMIC DNA]</scope>
    <source>
        <strain evidence="2 3">V3I3</strain>
    </source>
</reference>
<keyword evidence="1" id="KW-0812">Transmembrane</keyword>
<gene>
    <name evidence="2" type="ORF">QFZ26_002892</name>
</gene>
<comment type="caution">
    <text evidence="2">The sequence shown here is derived from an EMBL/GenBank/DDBJ whole genome shotgun (WGS) entry which is preliminary data.</text>
</comment>
<evidence type="ECO:0008006" key="4">
    <source>
        <dbReference type="Google" id="ProtNLM"/>
    </source>
</evidence>
<keyword evidence="1" id="KW-1133">Transmembrane helix</keyword>
<sequence>MSGTTERDLARPSARPRPVRSLYAGNARAVMLRGWRATRSTNWLVVVSGFFEPIFYLLAMGIGLGTLVGTITTASGKEVPYAAFIAPALLAVAAMNGAIYDST</sequence>